<reference evidence="1" key="1">
    <citation type="submission" date="2014-11" db="EMBL/GenBank/DDBJ databases">
        <authorList>
            <person name="Amaro Gonzalez C."/>
        </authorList>
    </citation>
    <scope>NUCLEOTIDE SEQUENCE</scope>
</reference>
<accession>A0A0E9SCN7</accession>
<organism evidence="1">
    <name type="scientific">Anguilla anguilla</name>
    <name type="common">European freshwater eel</name>
    <name type="synonym">Muraena anguilla</name>
    <dbReference type="NCBI Taxonomy" id="7936"/>
    <lineage>
        <taxon>Eukaryota</taxon>
        <taxon>Metazoa</taxon>
        <taxon>Chordata</taxon>
        <taxon>Craniata</taxon>
        <taxon>Vertebrata</taxon>
        <taxon>Euteleostomi</taxon>
        <taxon>Actinopterygii</taxon>
        <taxon>Neopterygii</taxon>
        <taxon>Teleostei</taxon>
        <taxon>Anguilliformes</taxon>
        <taxon>Anguillidae</taxon>
        <taxon>Anguilla</taxon>
    </lineage>
</organism>
<reference evidence="1" key="2">
    <citation type="journal article" date="2015" name="Fish Shellfish Immunol.">
        <title>Early steps in the European eel (Anguilla anguilla)-Vibrio vulnificus interaction in the gills: Role of the RtxA13 toxin.</title>
        <authorList>
            <person name="Callol A."/>
            <person name="Pajuelo D."/>
            <person name="Ebbesson L."/>
            <person name="Teles M."/>
            <person name="MacKenzie S."/>
            <person name="Amaro C."/>
        </authorList>
    </citation>
    <scope>NUCLEOTIDE SEQUENCE</scope>
</reference>
<sequence length="28" mass="3226">MFLATTTAILAFNKLFLIRYRSEGLFTS</sequence>
<protein>
    <submittedName>
        <fullName evidence="1">Uncharacterized protein</fullName>
    </submittedName>
</protein>
<proteinExistence type="predicted"/>
<dbReference type="EMBL" id="GBXM01070324">
    <property type="protein sequence ID" value="JAH38253.1"/>
    <property type="molecule type" value="Transcribed_RNA"/>
</dbReference>
<evidence type="ECO:0000313" key="1">
    <source>
        <dbReference type="EMBL" id="JAH38253.1"/>
    </source>
</evidence>
<dbReference type="AlphaFoldDB" id="A0A0E9SCN7"/>
<name>A0A0E9SCN7_ANGAN</name>